<feature type="transmembrane region" description="Helical" evidence="1">
    <location>
        <begin position="120"/>
        <end position="139"/>
    </location>
</feature>
<feature type="transmembrane region" description="Helical" evidence="1">
    <location>
        <begin position="79"/>
        <end position="108"/>
    </location>
</feature>
<comment type="caution">
    <text evidence="2">The sequence shown here is derived from an EMBL/GenBank/DDBJ whole genome shotgun (WGS) entry which is preliminary data.</text>
</comment>
<reference evidence="2 3" key="1">
    <citation type="submission" date="2014-11" db="EMBL/GenBank/DDBJ databases">
        <title>Genetic blueprint of the zoonotic pathogen Toxocara canis.</title>
        <authorList>
            <person name="Zhu X.-Q."/>
            <person name="Korhonen P.K."/>
            <person name="Cai H."/>
            <person name="Young N.D."/>
            <person name="Nejsum P."/>
            <person name="von Samson-Himmelstjerna G."/>
            <person name="Boag P.R."/>
            <person name="Tan P."/>
            <person name="Li Q."/>
            <person name="Min J."/>
            <person name="Yang Y."/>
            <person name="Wang X."/>
            <person name="Fang X."/>
            <person name="Hall R.S."/>
            <person name="Hofmann A."/>
            <person name="Sternberg P.W."/>
            <person name="Jex A.R."/>
            <person name="Gasser R.B."/>
        </authorList>
    </citation>
    <scope>NUCLEOTIDE SEQUENCE [LARGE SCALE GENOMIC DNA]</scope>
    <source>
        <strain evidence="2">PN_DK_2014</strain>
    </source>
</reference>
<protein>
    <submittedName>
        <fullName evidence="2">Uncharacterized protein</fullName>
    </submittedName>
</protein>
<keyword evidence="1" id="KW-0472">Membrane</keyword>
<feature type="transmembrane region" description="Helical" evidence="1">
    <location>
        <begin position="35"/>
        <end position="58"/>
    </location>
</feature>
<gene>
    <name evidence="2" type="ORF">Tcan_01658</name>
</gene>
<keyword evidence="1" id="KW-1133">Transmembrane helix</keyword>
<keyword evidence="3" id="KW-1185">Reference proteome</keyword>
<keyword evidence="1" id="KW-0812">Transmembrane</keyword>
<name>A0A0B2V0Q3_TOXCA</name>
<evidence type="ECO:0000313" key="3">
    <source>
        <dbReference type="Proteomes" id="UP000031036"/>
    </source>
</evidence>
<evidence type="ECO:0000256" key="1">
    <source>
        <dbReference type="SAM" id="Phobius"/>
    </source>
</evidence>
<organism evidence="2 3">
    <name type="scientific">Toxocara canis</name>
    <name type="common">Canine roundworm</name>
    <dbReference type="NCBI Taxonomy" id="6265"/>
    <lineage>
        <taxon>Eukaryota</taxon>
        <taxon>Metazoa</taxon>
        <taxon>Ecdysozoa</taxon>
        <taxon>Nematoda</taxon>
        <taxon>Chromadorea</taxon>
        <taxon>Rhabditida</taxon>
        <taxon>Spirurina</taxon>
        <taxon>Ascaridomorpha</taxon>
        <taxon>Ascaridoidea</taxon>
        <taxon>Toxocaridae</taxon>
        <taxon>Toxocara</taxon>
    </lineage>
</organism>
<proteinExistence type="predicted"/>
<evidence type="ECO:0000313" key="2">
    <source>
        <dbReference type="EMBL" id="KHN74962.1"/>
    </source>
</evidence>
<feature type="non-terminal residue" evidence="2">
    <location>
        <position position="141"/>
    </location>
</feature>
<dbReference type="EMBL" id="JPKZ01002805">
    <property type="protein sequence ID" value="KHN74962.1"/>
    <property type="molecule type" value="Genomic_DNA"/>
</dbReference>
<dbReference type="AlphaFoldDB" id="A0A0B2V0Q3"/>
<dbReference type="Proteomes" id="UP000031036">
    <property type="component" value="Unassembled WGS sequence"/>
</dbReference>
<accession>A0A0B2V0Q3</accession>
<sequence length="141" mass="17151">MLSVLCIRRLSRRHLTVVGFLFLKALDWLERIRMYFIVMNLVKSLFDFFTFIFFQCCFSTLFSRLSRFLHLRILVISRFISLMITSCLFLLFFLFLFLFLFILAFSTFPLLQFSEKEINERYLCMPFLFSFTFLCLFFCSL</sequence>